<reference evidence="2 3" key="1">
    <citation type="journal article" date="2018" name="Science">
        <title>The opium poppy genome and morphinan production.</title>
        <authorList>
            <person name="Guo L."/>
            <person name="Winzer T."/>
            <person name="Yang X."/>
            <person name="Li Y."/>
            <person name="Ning Z."/>
            <person name="He Z."/>
            <person name="Teodor R."/>
            <person name="Lu Y."/>
            <person name="Bowser T.A."/>
            <person name="Graham I.A."/>
            <person name="Ye K."/>
        </authorList>
    </citation>
    <scope>NUCLEOTIDE SEQUENCE [LARGE SCALE GENOMIC DNA]</scope>
    <source>
        <strain evidence="3">cv. HN1</strain>
        <tissue evidence="2">Leaves</tissue>
    </source>
</reference>
<keyword evidence="3" id="KW-1185">Reference proteome</keyword>
<proteinExistence type="predicted"/>
<dbReference type="EMBL" id="CM010717">
    <property type="protein sequence ID" value="RZC56002.1"/>
    <property type="molecule type" value="Genomic_DNA"/>
</dbReference>
<protein>
    <submittedName>
        <fullName evidence="2">Uncharacterized protein</fullName>
    </submittedName>
</protein>
<name>A0A4Y7J7G8_PAPSO</name>
<dbReference type="Gramene" id="RZC56002">
    <property type="protein sequence ID" value="RZC56002"/>
    <property type="gene ID" value="C5167_014850"/>
</dbReference>
<dbReference type="Proteomes" id="UP000316621">
    <property type="component" value="Chromosome 3"/>
</dbReference>
<sequence length="97" mass="11234">MVEHRDGFQPFRLEQNHGDDDYDSMEETTAHLKSNLNSIISQQDFSLNRLSKTLLDPFGYKKTEKLSKTDQLTQAYRTTFCWAGRSTKLNVFTLLGI</sequence>
<accession>A0A4Y7J7G8</accession>
<gene>
    <name evidence="2" type="ORF">C5167_014850</name>
</gene>
<evidence type="ECO:0000313" key="2">
    <source>
        <dbReference type="EMBL" id="RZC56002.1"/>
    </source>
</evidence>
<feature type="region of interest" description="Disordered" evidence="1">
    <location>
        <begin position="1"/>
        <end position="24"/>
    </location>
</feature>
<evidence type="ECO:0000313" key="3">
    <source>
        <dbReference type="Proteomes" id="UP000316621"/>
    </source>
</evidence>
<organism evidence="2 3">
    <name type="scientific">Papaver somniferum</name>
    <name type="common">Opium poppy</name>
    <dbReference type="NCBI Taxonomy" id="3469"/>
    <lineage>
        <taxon>Eukaryota</taxon>
        <taxon>Viridiplantae</taxon>
        <taxon>Streptophyta</taxon>
        <taxon>Embryophyta</taxon>
        <taxon>Tracheophyta</taxon>
        <taxon>Spermatophyta</taxon>
        <taxon>Magnoliopsida</taxon>
        <taxon>Ranunculales</taxon>
        <taxon>Papaveraceae</taxon>
        <taxon>Papaveroideae</taxon>
        <taxon>Papaver</taxon>
    </lineage>
</organism>
<evidence type="ECO:0000256" key="1">
    <source>
        <dbReference type="SAM" id="MobiDB-lite"/>
    </source>
</evidence>
<dbReference type="AlphaFoldDB" id="A0A4Y7J7G8"/>